<sequence length="205" mass="22398">MKQLAYALLLTGVAACNGPASAPETAAPPQASPPPAASTKPDTSSAPAQTVRRFIKWYARNGESLPGNFVLNDDGLDSTKFYTVNFPGTEEWLTAVQQSGTVSAAYLNGWRAYFRSYADTLRLHPQNDGPPAGFDYDLLMLSQEPDTKVAELQVGTCTVVQQQPGHAKVQARGPRHENWQEGLNFELSQGQDGRWLIDRIDNDSM</sequence>
<gene>
    <name evidence="3" type="ORF">E5K02_07365</name>
</gene>
<evidence type="ECO:0000313" key="3">
    <source>
        <dbReference type="EMBL" id="TGE29265.1"/>
    </source>
</evidence>
<feature type="signal peptide" evidence="2">
    <location>
        <begin position="1"/>
        <end position="22"/>
    </location>
</feature>
<reference evidence="3 4" key="1">
    <citation type="submission" date="2019-04" db="EMBL/GenBank/DDBJ databases">
        <authorList>
            <person name="Feng G."/>
            <person name="Zhang J."/>
            <person name="Zhu H."/>
        </authorList>
    </citation>
    <scope>NUCLEOTIDE SEQUENCE [LARGE SCALE GENOMIC DNA]</scope>
    <source>
        <strain evidence="3 4">9PBR-1</strain>
    </source>
</reference>
<keyword evidence="4" id="KW-1185">Reference proteome</keyword>
<feature type="compositionally biased region" description="Low complexity" evidence="1">
    <location>
        <begin position="20"/>
        <end position="29"/>
    </location>
</feature>
<dbReference type="AlphaFoldDB" id="A0A4Z0QHT3"/>
<accession>A0A4Z0QHT3</accession>
<name>A0A4Z0QHT3_9BACT</name>
<feature type="compositionally biased region" description="Low complexity" evidence="1">
    <location>
        <begin position="37"/>
        <end position="47"/>
    </location>
</feature>
<comment type="caution">
    <text evidence="3">The sequence shown here is derived from an EMBL/GenBank/DDBJ whole genome shotgun (WGS) entry which is preliminary data.</text>
</comment>
<evidence type="ECO:0008006" key="5">
    <source>
        <dbReference type="Google" id="ProtNLM"/>
    </source>
</evidence>
<evidence type="ECO:0000256" key="2">
    <source>
        <dbReference type="SAM" id="SignalP"/>
    </source>
</evidence>
<evidence type="ECO:0000256" key="1">
    <source>
        <dbReference type="SAM" id="MobiDB-lite"/>
    </source>
</evidence>
<dbReference type="PROSITE" id="PS51257">
    <property type="entry name" value="PROKAR_LIPOPROTEIN"/>
    <property type="match status" value="1"/>
</dbReference>
<proteinExistence type="predicted"/>
<feature type="region of interest" description="Disordered" evidence="1">
    <location>
        <begin position="20"/>
        <end position="47"/>
    </location>
</feature>
<protein>
    <recommendedName>
        <fullName evidence="5">DUF3828 domain-containing protein</fullName>
    </recommendedName>
</protein>
<organism evidence="3 4">
    <name type="scientific">Hymenobacter metallicola</name>
    <dbReference type="NCBI Taxonomy" id="2563114"/>
    <lineage>
        <taxon>Bacteria</taxon>
        <taxon>Pseudomonadati</taxon>
        <taxon>Bacteroidota</taxon>
        <taxon>Cytophagia</taxon>
        <taxon>Cytophagales</taxon>
        <taxon>Hymenobacteraceae</taxon>
        <taxon>Hymenobacter</taxon>
    </lineage>
</organism>
<evidence type="ECO:0000313" key="4">
    <source>
        <dbReference type="Proteomes" id="UP000298471"/>
    </source>
</evidence>
<dbReference type="EMBL" id="SRMB01000001">
    <property type="protein sequence ID" value="TGE29265.1"/>
    <property type="molecule type" value="Genomic_DNA"/>
</dbReference>
<feature type="chain" id="PRO_5021275609" description="DUF3828 domain-containing protein" evidence="2">
    <location>
        <begin position="23"/>
        <end position="205"/>
    </location>
</feature>
<dbReference type="Proteomes" id="UP000298471">
    <property type="component" value="Unassembled WGS sequence"/>
</dbReference>
<keyword evidence="2" id="KW-0732">Signal</keyword>
<dbReference type="OrthoDB" id="648623at2"/>
<dbReference type="RefSeq" id="WP_135393529.1">
    <property type="nucleotide sequence ID" value="NZ_SRMB01000001.1"/>
</dbReference>